<keyword evidence="2" id="KW-1185">Reference proteome</keyword>
<dbReference type="OrthoDB" id="109171at2759"/>
<dbReference type="Proteomes" id="UP001152622">
    <property type="component" value="Chromosome 22"/>
</dbReference>
<gene>
    <name evidence="1" type="ORF">SKAU_G00412550</name>
</gene>
<sequence length="146" mass="16366">MAERFLERQPAICATLLSPEVRRTESDLCTLNETDVSNAEDTVKALKPMKDATTLMSEESNPTVCLIAPLNAQLLQNMSDTIGDSPMIHEIKHAIKADLLKRLRGHPGQKQMKRLGESAKENKCCPWWTRGRYVPLLPKEGPHCCL</sequence>
<protein>
    <submittedName>
        <fullName evidence="1">Uncharacterized protein</fullName>
    </submittedName>
</protein>
<accession>A0A9Q1E849</accession>
<evidence type="ECO:0000313" key="1">
    <source>
        <dbReference type="EMBL" id="KAJ8333936.1"/>
    </source>
</evidence>
<reference evidence="1" key="1">
    <citation type="journal article" date="2023" name="Science">
        <title>Genome structures resolve the early diversification of teleost fishes.</title>
        <authorList>
            <person name="Parey E."/>
            <person name="Louis A."/>
            <person name="Montfort J."/>
            <person name="Bouchez O."/>
            <person name="Roques C."/>
            <person name="Iampietro C."/>
            <person name="Lluch J."/>
            <person name="Castinel A."/>
            <person name="Donnadieu C."/>
            <person name="Desvignes T."/>
            <person name="Floi Bucao C."/>
            <person name="Jouanno E."/>
            <person name="Wen M."/>
            <person name="Mejri S."/>
            <person name="Dirks R."/>
            <person name="Jansen H."/>
            <person name="Henkel C."/>
            <person name="Chen W.J."/>
            <person name="Zahm M."/>
            <person name="Cabau C."/>
            <person name="Klopp C."/>
            <person name="Thompson A.W."/>
            <person name="Robinson-Rechavi M."/>
            <person name="Braasch I."/>
            <person name="Lecointre G."/>
            <person name="Bobe J."/>
            <person name="Postlethwait J.H."/>
            <person name="Berthelot C."/>
            <person name="Roest Crollius H."/>
            <person name="Guiguen Y."/>
        </authorList>
    </citation>
    <scope>NUCLEOTIDE SEQUENCE</scope>
    <source>
        <strain evidence="1">WJC10195</strain>
    </source>
</reference>
<organism evidence="1 2">
    <name type="scientific">Synaphobranchus kaupii</name>
    <name type="common">Kaup's arrowtooth eel</name>
    <dbReference type="NCBI Taxonomy" id="118154"/>
    <lineage>
        <taxon>Eukaryota</taxon>
        <taxon>Metazoa</taxon>
        <taxon>Chordata</taxon>
        <taxon>Craniata</taxon>
        <taxon>Vertebrata</taxon>
        <taxon>Euteleostomi</taxon>
        <taxon>Actinopterygii</taxon>
        <taxon>Neopterygii</taxon>
        <taxon>Teleostei</taxon>
        <taxon>Anguilliformes</taxon>
        <taxon>Synaphobranchidae</taxon>
        <taxon>Synaphobranchus</taxon>
    </lineage>
</organism>
<evidence type="ECO:0000313" key="2">
    <source>
        <dbReference type="Proteomes" id="UP001152622"/>
    </source>
</evidence>
<dbReference type="EMBL" id="JAINUF010000022">
    <property type="protein sequence ID" value="KAJ8333936.1"/>
    <property type="molecule type" value="Genomic_DNA"/>
</dbReference>
<proteinExistence type="predicted"/>
<comment type="caution">
    <text evidence="1">The sequence shown here is derived from an EMBL/GenBank/DDBJ whole genome shotgun (WGS) entry which is preliminary data.</text>
</comment>
<name>A0A9Q1E849_SYNKA</name>
<dbReference type="AlphaFoldDB" id="A0A9Q1E849"/>